<dbReference type="SUPFAM" id="SSF53098">
    <property type="entry name" value="Ribonuclease H-like"/>
    <property type="match status" value="1"/>
</dbReference>
<dbReference type="InterPro" id="IPR012337">
    <property type="entry name" value="RNaseH-like_sf"/>
</dbReference>
<reference evidence="3" key="1">
    <citation type="submission" date="2019-08" db="EMBL/GenBank/DDBJ databases">
        <title>The genome of the North American firefly Photinus pyralis.</title>
        <authorList>
            <consortium name="Photinus pyralis genome working group"/>
            <person name="Fallon T.R."/>
            <person name="Sander Lower S.E."/>
            <person name="Weng J.-K."/>
        </authorList>
    </citation>
    <scope>NUCLEOTIDE SEQUENCE</scope>
    <source>
        <strain evidence="3">TRF0915ILg1</strain>
        <tissue evidence="3">Whole body</tissue>
    </source>
</reference>
<gene>
    <name evidence="3" type="ORF">ILUMI_27337</name>
</gene>
<dbReference type="Proteomes" id="UP000801492">
    <property type="component" value="Unassembled WGS sequence"/>
</dbReference>
<proteinExistence type="predicted"/>
<evidence type="ECO:0000313" key="4">
    <source>
        <dbReference type="Proteomes" id="UP000801492"/>
    </source>
</evidence>
<feature type="domain" description="DUF4371" evidence="2">
    <location>
        <begin position="223"/>
        <end position="303"/>
    </location>
</feature>
<keyword evidence="4" id="KW-1185">Reference proteome</keyword>
<accession>A0A8K0FY97</accession>
<dbReference type="InterPro" id="IPR025398">
    <property type="entry name" value="DUF4371"/>
</dbReference>
<feature type="region of interest" description="Disordered" evidence="1">
    <location>
        <begin position="1"/>
        <end position="36"/>
    </location>
</feature>
<organism evidence="3 4">
    <name type="scientific">Ignelater luminosus</name>
    <name type="common">Cucubano</name>
    <name type="synonym">Pyrophorus luminosus</name>
    <dbReference type="NCBI Taxonomy" id="2038154"/>
    <lineage>
        <taxon>Eukaryota</taxon>
        <taxon>Metazoa</taxon>
        <taxon>Ecdysozoa</taxon>
        <taxon>Arthropoda</taxon>
        <taxon>Hexapoda</taxon>
        <taxon>Insecta</taxon>
        <taxon>Pterygota</taxon>
        <taxon>Neoptera</taxon>
        <taxon>Endopterygota</taxon>
        <taxon>Coleoptera</taxon>
        <taxon>Polyphaga</taxon>
        <taxon>Elateriformia</taxon>
        <taxon>Elateroidea</taxon>
        <taxon>Elateridae</taxon>
        <taxon>Agrypninae</taxon>
        <taxon>Pyrophorini</taxon>
        <taxon>Ignelater</taxon>
    </lineage>
</organism>
<sequence length="401" mass="46434">MKKQGQTSLFDSVKRQKTRNVSETGTENEACTSTDNVMKEEEKLQQNQNDVGLYIPMKIIPDDVKYKLLTAPWIPDVAYAFPAEKRNLKFQPNWIKKYLWFLYTEFEICKCCVIFKPELADKGSHQILEKTTPDIRNILDSTREKQIKENRQRLIPIIETIKLCGRQELSLRGTNDHGNLDLNSKEHRTNDGNFRALLRMRASCGNNVLISHLATAPANALHIIDETSDISRMEQMSLCIRYITEDEDRHIVKEDFLSFMDVEQTTGVYLSNTILEALEKLNINIKFLIGQGYDGTATMRRSYKEVQKLITDKQPQALFVHCCAHSLNFSICHSCDVQSIRNTIGNIKAICAFLKASSKRTRLLRNKIKEAFPDKKYFNLIAFCETRWVENHNAILRFWEL</sequence>
<feature type="compositionally biased region" description="Polar residues" evidence="1">
    <location>
        <begin position="1"/>
        <end position="10"/>
    </location>
</feature>
<comment type="caution">
    <text evidence="3">The sequence shown here is derived from an EMBL/GenBank/DDBJ whole genome shotgun (WGS) entry which is preliminary data.</text>
</comment>
<dbReference type="AlphaFoldDB" id="A0A8K0FY97"/>
<dbReference type="Pfam" id="PF14291">
    <property type="entry name" value="DUF4371"/>
    <property type="match status" value="1"/>
</dbReference>
<name>A0A8K0FY97_IGNLU</name>
<dbReference type="OrthoDB" id="10051013at2759"/>
<dbReference type="EMBL" id="VTPC01091273">
    <property type="protein sequence ID" value="KAF2878834.1"/>
    <property type="molecule type" value="Genomic_DNA"/>
</dbReference>
<protein>
    <recommendedName>
        <fullName evidence="2">DUF4371 domain-containing protein</fullName>
    </recommendedName>
</protein>
<evidence type="ECO:0000259" key="2">
    <source>
        <dbReference type="Pfam" id="PF14291"/>
    </source>
</evidence>
<feature type="compositionally biased region" description="Polar residues" evidence="1">
    <location>
        <begin position="19"/>
        <end position="36"/>
    </location>
</feature>
<evidence type="ECO:0000256" key="1">
    <source>
        <dbReference type="SAM" id="MobiDB-lite"/>
    </source>
</evidence>
<dbReference type="PANTHER" id="PTHR45749">
    <property type="match status" value="1"/>
</dbReference>
<evidence type="ECO:0000313" key="3">
    <source>
        <dbReference type="EMBL" id="KAF2878834.1"/>
    </source>
</evidence>
<dbReference type="PANTHER" id="PTHR45749:SF21">
    <property type="entry name" value="DUF4371 DOMAIN-CONTAINING PROTEIN"/>
    <property type="match status" value="1"/>
</dbReference>